<dbReference type="Proteomes" id="UP000051643">
    <property type="component" value="Unassembled WGS sequence"/>
</dbReference>
<comment type="similarity">
    <text evidence="1">Belongs to the peptidase C1 family.</text>
</comment>
<dbReference type="SMART" id="SM00645">
    <property type="entry name" value="Pept_C1"/>
    <property type="match status" value="1"/>
</dbReference>
<accession>A0A0Q9ZMJ4</accession>
<evidence type="ECO:0000256" key="1">
    <source>
        <dbReference type="ARBA" id="ARBA00008455"/>
    </source>
</evidence>
<dbReference type="InterPro" id="IPR013128">
    <property type="entry name" value="Peptidase_C1A"/>
</dbReference>
<keyword evidence="2" id="KW-0732">Signal</keyword>
<dbReference type="Gene3D" id="3.90.70.10">
    <property type="entry name" value="Cysteine proteinases"/>
    <property type="match status" value="1"/>
</dbReference>
<dbReference type="PANTHER" id="PTHR12411">
    <property type="entry name" value="CYSTEINE PROTEASE FAMILY C1-RELATED"/>
    <property type="match status" value="1"/>
</dbReference>
<protein>
    <recommendedName>
        <fullName evidence="3">Peptidase C1A papain C-terminal domain-containing protein</fullName>
    </recommendedName>
</protein>
<feature type="signal peptide" evidence="2">
    <location>
        <begin position="1"/>
        <end position="31"/>
    </location>
</feature>
<evidence type="ECO:0000259" key="3">
    <source>
        <dbReference type="SMART" id="SM00645"/>
    </source>
</evidence>
<evidence type="ECO:0000256" key="2">
    <source>
        <dbReference type="SAM" id="SignalP"/>
    </source>
</evidence>
<proteinExistence type="inferred from homology"/>
<dbReference type="STRING" id="270918.APR42_13570"/>
<dbReference type="PROSITE" id="PS51257">
    <property type="entry name" value="PROKAR_LIPOPROTEIN"/>
    <property type="match status" value="1"/>
</dbReference>
<dbReference type="PROSITE" id="PS00639">
    <property type="entry name" value="THIOL_PROTEASE_HIS"/>
    <property type="match status" value="1"/>
</dbReference>
<dbReference type="InterPro" id="IPR000668">
    <property type="entry name" value="Peptidase_C1A_C"/>
</dbReference>
<sequence length="324" mass="36063">MLKYQNKQPKLVMKKLHLLLFVLTLSLTGCYNDRDDLNPSGNNNPQIPEVPQETDNQFVAEDGEVYFTGLECSGNGNYNLDTENLLQDLIIPDNLPESFDLSEFLPPVGNQGELGSCTSWATSYYMKSFQEKIESGLPYSDANILSPSYTYNQLTSDDCGGTSIQETLALIEEQGVAALEIFPYTENECETQPDDATIEAAAQARIADYKALSGENMIAEMKTLLTRQQPIIIGAVLSPEFGKTDNFGLTAYREHAVDYEEVTCHAMLVVGYNDEFGAFKVVNSWGEAWGDNGFVWIDYLAFENVGDIEASFRVIKQAYVAYDL</sequence>
<keyword evidence="5" id="KW-1185">Reference proteome</keyword>
<dbReference type="InterPro" id="IPR025660">
    <property type="entry name" value="Pept_his_AS"/>
</dbReference>
<comment type="caution">
    <text evidence="4">The sequence shown here is derived from an EMBL/GenBank/DDBJ whole genome shotgun (WGS) entry which is preliminary data.</text>
</comment>
<evidence type="ECO:0000313" key="4">
    <source>
        <dbReference type="EMBL" id="KRG30209.1"/>
    </source>
</evidence>
<dbReference type="GO" id="GO:0006508">
    <property type="term" value="P:proteolysis"/>
    <property type="evidence" value="ECO:0007669"/>
    <property type="project" value="InterPro"/>
</dbReference>
<dbReference type="Pfam" id="PF00112">
    <property type="entry name" value="Peptidase_C1"/>
    <property type="match status" value="1"/>
</dbReference>
<name>A0A0Q9ZMJ4_9FLAO</name>
<feature type="chain" id="PRO_5006389678" description="Peptidase C1A papain C-terminal domain-containing protein" evidence="2">
    <location>
        <begin position="32"/>
        <end position="324"/>
    </location>
</feature>
<dbReference type="SUPFAM" id="SSF54001">
    <property type="entry name" value="Cysteine proteinases"/>
    <property type="match status" value="1"/>
</dbReference>
<reference evidence="4" key="1">
    <citation type="submission" date="2015-10" db="EMBL/GenBank/DDBJ databases">
        <title>Draft genome sequence of Salegentibacter mishustinae KCTC 12263.</title>
        <authorList>
            <person name="Lin W."/>
            <person name="Zheng Q."/>
        </authorList>
    </citation>
    <scope>NUCLEOTIDE SEQUENCE [LARGE SCALE GENOMIC DNA]</scope>
    <source>
        <strain evidence="4">KCTC 12263</strain>
    </source>
</reference>
<dbReference type="OrthoDB" id="3648721at2"/>
<feature type="domain" description="Peptidase C1A papain C-terminal" evidence="3">
    <location>
        <begin position="95"/>
        <end position="316"/>
    </location>
</feature>
<organism evidence="4 5">
    <name type="scientific">Salegentibacter mishustinae</name>
    <dbReference type="NCBI Taxonomy" id="270918"/>
    <lineage>
        <taxon>Bacteria</taxon>
        <taxon>Pseudomonadati</taxon>
        <taxon>Bacteroidota</taxon>
        <taxon>Flavobacteriia</taxon>
        <taxon>Flavobacteriales</taxon>
        <taxon>Flavobacteriaceae</taxon>
        <taxon>Salegentibacter</taxon>
    </lineage>
</organism>
<evidence type="ECO:0000313" key="5">
    <source>
        <dbReference type="Proteomes" id="UP000051643"/>
    </source>
</evidence>
<gene>
    <name evidence="4" type="ORF">APR42_13570</name>
</gene>
<dbReference type="CDD" id="cd02619">
    <property type="entry name" value="Peptidase_C1"/>
    <property type="match status" value="1"/>
</dbReference>
<dbReference type="GO" id="GO:0008234">
    <property type="term" value="F:cysteine-type peptidase activity"/>
    <property type="evidence" value="ECO:0007669"/>
    <property type="project" value="InterPro"/>
</dbReference>
<dbReference type="AlphaFoldDB" id="A0A0Q9ZMJ4"/>
<dbReference type="EMBL" id="LKTP01000002">
    <property type="protein sequence ID" value="KRG30209.1"/>
    <property type="molecule type" value="Genomic_DNA"/>
</dbReference>
<dbReference type="InterPro" id="IPR038765">
    <property type="entry name" value="Papain-like_cys_pep_sf"/>
</dbReference>